<dbReference type="SUPFAM" id="SSF53335">
    <property type="entry name" value="S-adenosyl-L-methionine-dependent methyltransferases"/>
    <property type="match status" value="1"/>
</dbReference>
<keyword evidence="1 5" id="KW-0489">Methyltransferase</keyword>
<evidence type="ECO:0000256" key="2">
    <source>
        <dbReference type="ARBA" id="ARBA00022679"/>
    </source>
</evidence>
<sequence length="42" mass="4838">MGSGTTAIACINTNRNYIGFELEKEYFDVANERIYNHKLLEV</sequence>
<dbReference type="KEGG" id="pasa:BAOM_2953"/>
<dbReference type="Gene3D" id="3.40.50.150">
    <property type="entry name" value="Vaccinia Virus protein VP39"/>
    <property type="match status" value="1"/>
</dbReference>
<dbReference type="GO" id="GO:0009307">
    <property type="term" value="P:DNA restriction-modification system"/>
    <property type="evidence" value="ECO:0007669"/>
    <property type="project" value="UniProtKB-KW"/>
</dbReference>
<dbReference type="GO" id="GO:0003677">
    <property type="term" value="F:DNA binding"/>
    <property type="evidence" value="ECO:0007669"/>
    <property type="project" value="InterPro"/>
</dbReference>
<proteinExistence type="predicted"/>
<keyword evidence="3" id="KW-0680">Restriction system</keyword>
<accession>A0A3Q9RK44</accession>
<evidence type="ECO:0000259" key="4">
    <source>
        <dbReference type="Pfam" id="PF01555"/>
    </source>
</evidence>
<keyword evidence="2 5" id="KW-0808">Transferase</keyword>
<dbReference type="Proteomes" id="UP000283095">
    <property type="component" value="Chromosome"/>
</dbReference>
<name>A0A3Q9RK44_9BACI</name>
<organism evidence="5 6">
    <name type="scientific">Peribacillus asahii</name>
    <dbReference type="NCBI Taxonomy" id="228899"/>
    <lineage>
        <taxon>Bacteria</taxon>
        <taxon>Bacillati</taxon>
        <taxon>Bacillota</taxon>
        <taxon>Bacilli</taxon>
        <taxon>Bacillales</taxon>
        <taxon>Bacillaceae</taxon>
        <taxon>Peribacillus</taxon>
    </lineage>
</organism>
<dbReference type="EMBL" id="CP026095">
    <property type="protein sequence ID" value="AZV43562.1"/>
    <property type="molecule type" value="Genomic_DNA"/>
</dbReference>
<evidence type="ECO:0000256" key="1">
    <source>
        <dbReference type="ARBA" id="ARBA00022603"/>
    </source>
</evidence>
<dbReference type="InterPro" id="IPR029063">
    <property type="entry name" value="SAM-dependent_MTases_sf"/>
</dbReference>
<evidence type="ECO:0000256" key="3">
    <source>
        <dbReference type="ARBA" id="ARBA00022747"/>
    </source>
</evidence>
<dbReference type="GO" id="GO:0008170">
    <property type="term" value="F:N-methyltransferase activity"/>
    <property type="evidence" value="ECO:0007669"/>
    <property type="project" value="InterPro"/>
</dbReference>
<protein>
    <submittedName>
        <fullName evidence="5">DNA-cytosine methyltransferase</fullName>
    </submittedName>
</protein>
<feature type="domain" description="DNA methylase N-4/N-6" evidence="4">
    <location>
        <begin position="1"/>
        <end position="32"/>
    </location>
</feature>
<dbReference type="GO" id="GO:0032259">
    <property type="term" value="P:methylation"/>
    <property type="evidence" value="ECO:0007669"/>
    <property type="project" value="UniProtKB-KW"/>
</dbReference>
<gene>
    <name evidence="5" type="primary">yhdJ</name>
    <name evidence="5" type="ORF">BAOM_2953</name>
</gene>
<dbReference type="Pfam" id="PF01555">
    <property type="entry name" value="N6_N4_Mtase"/>
    <property type="match status" value="1"/>
</dbReference>
<dbReference type="InterPro" id="IPR002941">
    <property type="entry name" value="DNA_methylase_N4/N6"/>
</dbReference>
<evidence type="ECO:0000313" key="6">
    <source>
        <dbReference type="Proteomes" id="UP000283095"/>
    </source>
</evidence>
<reference evidence="5 6" key="1">
    <citation type="submission" date="2018-01" db="EMBL/GenBank/DDBJ databases">
        <title>Bacillus asahii Genome sequencing and assembly.</title>
        <authorList>
            <person name="Jiang H."/>
            <person name="Feng Y."/>
            <person name="Zhao F."/>
            <person name="Lin X."/>
        </authorList>
    </citation>
    <scope>NUCLEOTIDE SEQUENCE [LARGE SCALE GENOMIC DNA]</scope>
    <source>
        <strain evidence="5 6">OM18</strain>
    </source>
</reference>
<dbReference type="AlphaFoldDB" id="A0A3Q9RK44"/>
<evidence type="ECO:0000313" key="5">
    <source>
        <dbReference type="EMBL" id="AZV43562.1"/>
    </source>
</evidence>